<dbReference type="GeneID" id="111133102"/>
<name>A0A8B8EBF9_CRAVI</name>
<organism evidence="2 5">
    <name type="scientific">Crassostrea virginica</name>
    <name type="common">Eastern oyster</name>
    <dbReference type="NCBI Taxonomy" id="6565"/>
    <lineage>
        <taxon>Eukaryota</taxon>
        <taxon>Metazoa</taxon>
        <taxon>Spiralia</taxon>
        <taxon>Lophotrochozoa</taxon>
        <taxon>Mollusca</taxon>
        <taxon>Bivalvia</taxon>
        <taxon>Autobranchia</taxon>
        <taxon>Pteriomorphia</taxon>
        <taxon>Ostreida</taxon>
        <taxon>Ostreoidea</taxon>
        <taxon>Ostreidae</taxon>
        <taxon>Crassostrea</taxon>
    </lineage>
</organism>
<evidence type="ECO:0000313" key="3">
    <source>
        <dbReference type="RefSeq" id="XP_022336906.1"/>
    </source>
</evidence>
<dbReference type="AlphaFoldDB" id="A0A8B8EBF9"/>
<dbReference type="Proteomes" id="UP000694844">
    <property type="component" value="Chromosome 5"/>
</dbReference>
<keyword evidence="1" id="KW-1133">Transmembrane helix</keyword>
<accession>A0A8B8EBF9</accession>
<evidence type="ECO:0000313" key="5">
    <source>
        <dbReference type="RefSeq" id="XP_022336908.1"/>
    </source>
</evidence>
<protein>
    <submittedName>
        <fullName evidence="3 4">Uncharacterized protein LOC111133102</fullName>
    </submittedName>
</protein>
<gene>
    <name evidence="3 4 5" type="primary">LOC111133102</name>
</gene>
<dbReference type="RefSeq" id="XP_022336908.1">
    <property type="nucleotide sequence ID" value="XM_022481200.1"/>
</dbReference>
<proteinExistence type="predicted"/>
<evidence type="ECO:0000256" key="1">
    <source>
        <dbReference type="SAM" id="Phobius"/>
    </source>
</evidence>
<evidence type="ECO:0000313" key="4">
    <source>
        <dbReference type="RefSeq" id="XP_022336907.1"/>
    </source>
</evidence>
<sequence>MISTTEQISVKAASNTPSYTYPVSGNILFFLSGSICTVLIAVCFIFLKSRLRNVREFYISKFSLRNNDRNYINAVHEELADSVYHEIDGQRLGNLPDAPIPTPLSGVVDNAFNPENSDVATCCENAETFDGIIHTTDTATVSDYQMSSLSKPAKDGAKYVEDSENEYNYTMNNCHYSMVSLRKTLDPRIIEINDQNKKVNQDAFSLEIDCHSPENRNTQTDEE</sequence>
<keyword evidence="2" id="KW-1185">Reference proteome</keyword>
<keyword evidence="1" id="KW-0472">Membrane</keyword>
<evidence type="ECO:0000313" key="2">
    <source>
        <dbReference type="Proteomes" id="UP000694844"/>
    </source>
</evidence>
<dbReference type="RefSeq" id="XP_022336906.1">
    <property type="nucleotide sequence ID" value="XM_022481198.1"/>
</dbReference>
<dbReference type="KEGG" id="cvn:111133102"/>
<feature type="transmembrane region" description="Helical" evidence="1">
    <location>
        <begin position="27"/>
        <end position="47"/>
    </location>
</feature>
<keyword evidence="1" id="KW-0812">Transmembrane</keyword>
<reference evidence="3 4" key="1">
    <citation type="submission" date="2025-04" db="UniProtKB">
        <authorList>
            <consortium name="RefSeq"/>
        </authorList>
    </citation>
    <scope>IDENTIFICATION</scope>
    <source>
        <tissue evidence="3 4">Whole sample</tissue>
    </source>
</reference>
<dbReference type="RefSeq" id="XP_022336907.1">
    <property type="nucleotide sequence ID" value="XM_022481199.1"/>
</dbReference>